<protein>
    <submittedName>
        <fullName evidence="2">Uncharacterized protein</fullName>
    </submittedName>
</protein>
<evidence type="ECO:0000313" key="2">
    <source>
        <dbReference type="EMBL" id="WPL18357.1"/>
    </source>
</evidence>
<organism evidence="2 3">
    <name type="scientific">Thiorhodovibrio winogradskyi</name>
    <dbReference type="NCBI Taxonomy" id="77007"/>
    <lineage>
        <taxon>Bacteria</taxon>
        <taxon>Pseudomonadati</taxon>
        <taxon>Pseudomonadota</taxon>
        <taxon>Gammaproteobacteria</taxon>
        <taxon>Chromatiales</taxon>
        <taxon>Chromatiaceae</taxon>
        <taxon>Thiorhodovibrio</taxon>
    </lineage>
</organism>
<sequence>MDSKDTRLIEAGFPCHQVGAETRRERNTGLAPPMHRLHA</sequence>
<feature type="region of interest" description="Disordered" evidence="1">
    <location>
        <begin position="20"/>
        <end position="39"/>
    </location>
</feature>
<evidence type="ECO:0000313" key="3">
    <source>
        <dbReference type="Proteomes" id="UP001432180"/>
    </source>
</evidence>
<reference evidence="2 3" key="1">
    <citation type="journal article" date="2023" name="Microorganisms">
        <title>Thiorhodovibrio frisius and Trv. litoralis spp. nov., Two Novel Members from a Clade of Fastidious Purple Sulfur Bacteria That Exhibit Unique Red-Shifted Light-Harvesting Capabilities.</title>
        <authorList>
            <person name="Methner A."/>
            <person name="Kuzyk S.B."/>
            <person name="Petersen J."/>
            <person name="Bauer S."/>
            <person name="Brinkmann H."/>
            <person name="Sichau K."/>
            <person name="Wanner G."/>
            <person name="Wolf J."/>
            <person name="Neumann-Schaal M."/>
            <person name="Henke P."/>
            <person name="Tank M."/>
            <person name="Sproer C."/>
            <person name="Bunk B."/>
            <person name="Overmann J."/>
        </authorList>
    </citation>
    <scope>NUCLEOTIDE SEQUENCE [LARGE SCALE GENOMIC DNA]</scope>
    <source>
        <strain evidence="2 3">DSM 6702</strain>
    </source>
</reference>
<name>A0ABZ0SE29_9GAMM</name>
<dbReference type="Proteomes" id="UP001432180">
    <property type="component" value="Chromosome"/>
</dbReference>
<gene>
    <name evidence="2" type="ORF">Thiowin_03428</name>
</gene>
<keyword evidence="3" id="KW-1185">Reference proteome</keyword>
<proteinExistence type="predicted"/>
<dbReference type="EMBL" id="CP121472">
    <property type="protein sequence ID" value="WPL18357.1"/>
    <property type="molecule type" value="Genomic_DNA"/>
</dbReference>
<evidence type="ECO:0000256" key="1">
    <source>
        <dbReference type="SAM" id="MobiDB-lite"/>
    </source>
</evidence>
<accession>A0ABZ0SE29</accession>